<dbReference type="PROSITE" id="PS50972">
    <property type="entry name" value="PTERIN_BINDING"/>
    <property type="match status" value="1"/>
</dbReference>
<comment type="pathway">
    <text evidence="3">Cofactor biosynthesis; tetrahydrofolate biosynthesis; 7,8-dihydrofolate from 2-amino-4-hydroxy-6-hydroxymethyl-7,8-dihydropteridine diphosphate and 4-aminobenzoate: step 1/2.</text>
</comment>
<dbReference type="SUPFAM" id="SSF51717">
    <property type="entry name" value="Dihydropteroate synthetase-like"/>
    <property type="match status" value="1"/>
</dbReference>
<comment type="caution">
    <text evidence="10">The sequence shown here is derived from an EMBL/GenBank/DDBJ whole genome shotgun (WGS) entry which is preliminary data.</text>
</comment>
<evidence type="ECO:0000313" key="10">
    <source>
        <dbReference type="EMBL" id="MDA3968589.1"/>
    </source>
</evidence>
<proteinExistence type="predicted"/>
<name>A0ABT4VD08_9HELI</name>
<dbReference type="InterPro" id="IPR016227">
    <property type="entry name" value="Dihydropteroate_synthase_prd"/>
</dbReference>
<reference evidence="10 11" key="1">
    <citation type="submission" date="2023-01" db="EMBL/GenBank/DDBJ databases">
        <title>Description of Helicobacter ibis sp. nov. isolated from faecal droppings of black-faced ibis (Theristicus melanopis).</title>
        <authorList>
            <person name="Lopez-Cantillo M."/>
            <person name="Vidal-Veuthey B."/>
            <person name="Mella A."/>
            <person name="De La Haba R."/>
            <person name="Collado L."/>
        </authorList>
    </citation>
    <scope>NUCLEOTIDE SEQUENCE [LARGE SCALE GENOMIC DNA]</scope>
    <source>
        <strain evidence="10 11">A82</strain>
    </source>
</reference>
<evidence type="ECO:0000256" key="8">
    <source>
        <dbReference type="ARBA" id="ARBA00022909"/>
    </source>
</evidence>
<dbReference type="Pfam" id="PF00809">
    <property type="entry name" value="Pterin_bind"/>
    <property type="match status" value="1"/>
</dbReference>
<dbReference type="EC" id="2.5.1.15" evidence="4"/>
<dbReference type="GO" id="GO:0004156">
    <property type="term" value="F:dihydropteroate synthase activity"/>
    <property type="evidence" value="ECO:0007669"/>
    <property type="project" value="UniProtKB-EC"/>
</dbReference>
<evidence type="ECO:0000256" key="6">
    <source>
        <dbReference type="ARBA" id="ARBA00022723"/>
    </source>
</evidence>
<evidence type="ECO:0000256" key="1">
    <source>
        <dbReference type="ARBA" id="ARBA00000012"/>
    </source>
</evidence>
<dbReference type="PANTHER" id="PTHR20941">
    <property type="entry name" value="FOLATE SYNTHESIS PROTEINS"/>
    <property type="match status" value="1"/>
</dbReference>
<evidence type="ECO:0000313" key="11">
    <source>
        <dbReference type="Proteomes" id="UP001210261"/>
    </source>
</evidence>
<protein>
    <recommendedName>
        <fullName evidence="4">dihydropteroate synthase</fullName>
        <ecNumber evidence="4">2.5.1.15</ecNumber>
    </recommendedName>
</protein>
<gene>
    <name evidence="10" type="primary">folP</name>
    <name evidence="10" type="ORF">PF021_02745</name>
</gene>
<evidence type="ECO:0000259" key="9">
    <source>
        <dbReference type="PROSITE" id="PS50972"/>
    </source>
</evidence>
<dbReference type="Gene3D" id="3.20.20.20">
    <property type="entry name" value="Dihydropteroate synthase-like"/>
    <property type="match status" value="1"/>
</dbReference>
<keyword evidence="7" id="KW-0460">Magnesium</keyword>
<dbReference type="RefSeq" id="WP_271020873.1">
    <property type="nucleotide sequence ID" value="NZ_JAQHXR010000001.1"/>
</dbReference>
<dbReference type="PANTHER" id="PTHR20941:SF1">
    <property type="entry name" value="FOLIC ACID SYNTHESIS PROTEIN FOL1"/>
    <property type="match status" value="1"/>
</dbReference>
<dbReference type="PROSITE" id="PS00793">
    <property type="entry name" value="DHPS_2"/>
    <property type="match status" value="1"/>
</dbReference>
<evidence type="ECO:0000256" key="2">
    <source>
        <dbReference type="ARBA" id="ARBA00001946"/>
    </source>
</evidence>
<keyword evidence="5 10" id="KW-0808">Transferase</keyword>
<sequence length="380" mass="42445">MFVKNIKNALEVLKQIGCDDGGFRILRDKIQTYSFLIEDLKTPAAHILKQEALACGGDFALPKDAILYKRDSYNGVLLITKSQSKALIKKLKMQDFGLKNLALILETHFKNISFEVQIMGVANITTDSFYPLSRKAGDSGDDYINAINSIIAMIEDGASIIDIGAASSRPGSSLIKPKDELEKLEPLLKIIRSENLYTRASFSIDTYNAEVAKKCLDSGFKIVNDITGFRDIKMIEAVKGYDCRCVIMHMQGNPQDMQDNPTYENLFLEIDSFFKNQIDSLESAGIKDIILDVGIGFGKSLEHNCELIRNLRHFSHFGYPLLVGASRKSMIDKIYKSDVFSRLPGTLAIHLESINNGASIIRCHDVREHLQAIKVLEALK</sequence>
<feature type="domain" description="Pterin-binding" evidence="9">
    <location>
        <begin position="116"/>
        <end position="374"/>
    </location>
</feature>
<dbReference type="InterPro" id="IPR006390">
    <property type="entry name" value="DHP_synth_dom"/>
</dbReference>
<evidence type="ECO:0000256" key="7">
    <source>
        <dbReference type="ARBA" id="ARBA00022842"/>
    </source>
</evidence>
<evidence type="ECO:0000256" key="4">
    <source>
        <dbReference type="ARBA" id="ARBA00012458"/>
    </source>
</evidence>
<dbReference type="InterPro" id="IPR045031">
    <property type="entry name" value="DHP_synth-like"/>
</dbReference>
<keyword evidence="6" id="KW-0479">Metal-binding</keyword>
<dbReference type="Proteomes" id="UP001210261">
    <property type="component" value="Unassembled WGS sequence"/>
</dbReference>
<evidence type="ECO:0000256" key="3">
    <source>
        <dbReference type="ARBA" id="ARBA00004763"/>
    </source>
</evidence>
<accession>A0ABT4VD08</accession>
<dbReference type="PIRSF" id="PIRSF000501">
    <property type="entry name" value="DHPS_Campy_prd"/>
    <property type="match status" value="1"/>
</dbReference>
<dbReference type="EMBL" id="JAQHXR010000001">
    <property type="protein sequence ID" value="MDA3968589.1"/>
    <property type="molecule type" value="Genomic_DNA"/>
</dbReference>
<keyword evidence="8" id="KW-0289">Folate biosynthesis</keyword>
<evidence type="ECO:0000256" key="5">
    <source>
        <dbReference type="ARBA" id="ARBA00022679"/>
    </source>
</evidence>
<dbReference type="NCBIfam" id="TIGR01496">
    <property type="entry name" value="DHPS"/>
    <property type="match status" value="1"/>
</dbReference>
<comment type="catalytic activity">
    <reaction evidence="1">
        <text>(7,8-dihydropterin-6-yl)methyl diphosphate + 4-aminobenzoate = 7,8-dihydropteroate + diphosphate</text>
        <dbReference type="Rhea" id="RHEA:19949"/>
        <dbReference type="ChEBI" id="CHEBI:17836"/>
        <dbReference type="ChEBI" id="CHEBI:17839"/>
        <dbReference type="ChEBI" id="CHEBI:33019"/>
        <dbReference type="ChEBI" id="CHEBI:72950"/>
        <dbReference type="EC" id="2.5.1.15"/>
    </reaction>
</comment>
<comment type="cofactor">
    <cofactor evidence="2">
        <name>Mg(2+)</name>
        <dbReference type="ChEBI" id="CHEBI:18420"/>
    </cofactor>
</comment>
<dbReference type="InterPro" id="IPR011005">
    <property type="entry name" value="Dihydropteroate_synth-like_sf"/>
</dbReference>
<keyword evidence="11" id="KW-1185">Reference proteome</keyword>
<dbReference type="InterPro" id="IPR000489">
    <property type="entry name" value="Pterin-binding_dom"/>
</dbReference>
<dbReference type="CDD" id="cd00739">
    <property type="entry name" value="DHPS"/>
    <property type="match status" value="1"/>
</dbReference>
<organism evidence="10 11">
    <name type="scientific">Helicobacter ibis</name>
    <dbReference type="NCBI Taxonomy" id="2962633"/>
    <lineage>
        <taxon>Bacteria</taxon>
        <taxon>Pseudomonadati</taxon>
        <taxon>Campylobacterota</taxon>
        <taxon>Epsilonproteobacteria</taxon>
        <taxon>Campylobacterales</taxon>
        <taxon>Helicobacteraceae</taxon>
        <taxon>Helicobacter</taxon>
    </lineage>
</organism>